<evidence type="ECO:0000313" key="1">
    <source>
        <dbReference type="EMBL" id="GBN54163.1"/>
    </source>
</evidence>
<comment type="caution">
    <text evidence="1">The sequence shown here is derived from an EMBL/GenBank/DDBJ whole genome shotgun (WGS) entry which is preliminary data.</text>
</comment>
<reference evidence="1 2" key="1">
    <citation type="journal article" date="2019" name="Sci. Rep.">
        <title>Orb-weaving spider Araneus ventricosus genome elucidates the spidroin gene catalogue.</title>
        <authorList>
            <person name="Kono N."/>
            <person name="Nakamura H."/>
            <person name="Ohtoshi R."/>
            <person name="Moran D.A.P."/>
            <person name="Shinohara A."/>
            <person name="Yoshida Y."/>
            <person name="Fujiwara M."/>
            <person name="Mori M."/>
            <person name="Tomita M."/>
            <person name="Arakawa K."/>
        </authorList>
    </citation>
    <scope>NUCLEOTIDE SEQUENCE [LARGE SCALE GENOMIC DNA]</scope>
</reference>
<proteinExistence type="predicted"/>
<dbReference type="EMBL" id="BGPR01012031">
    <property type="protein sequence ID" value="GBN54163.1"/>
    <property type="molecule type" value="Genomic_DNA"/>
</dbReference>
<dbReference type="PANTHER" id="PTHR46060:SF1">
    <property type="entry name" value="MARINER MOS1 TRANSPOSASE-LIKE PROTEIN"/>
    <property type="match status" value="1"/>
</dbReference>
<dbReference type="GO" id="GO:0003676">
    <property type="term" value="F:nucleic acid binding"/>
    <property type="evidence" value="ECO:0007669"/>
    <property type="project" value="InterPro"/>
</dbReference>
<protein>
    <recommendedName>
        <fullName evidence="3">Histone-lysine N-methyltransferase SETMAR</fullName>
    </recommendedName>
</protein>
<evidence type="ECO:0000313" key="2">
    <source>
        <dbReference type="Proteomes" id="UP000499080"/>
    </source>
</evidence>
<dbReference type="InterPro" id="IPR052709">
    <property type="entry name" value="Transposase-MT_Hybrid"/>
</dbReference>
<dbReference type="AlphaFoldDB" id="A0A4Y2PTH2"/>
<sequence length="143" mass="16485">MWNIFFGAKFFIAKPQRKVGLWKKINVAVSCQYLRRLGRAILTFGVVLIHDNARPHSAVLTQQLLKQFKWDVSNHPTYIPDLATSDFHLFPELNWLEGQSFQTNEKIQSNVMAHLTSLAGMFFGNLVHRCDKCQNLHGDNVKM</sequence>
<dbReference type="Gene3D" id="3.30.420.10">
    <property type="entry name" value="Ribonuclease H-like superfamily/Ribonuclease H"/>
    <property type="match status" value="1"/>
</dbReference>
<dbReference type="Proteomes" id="UP000499080">
    <property type="component" value="Unassembled WGS sequence"/>
</dbReference>
<gene>
    <name evidence="1" type="ORF">AVEN_97691_1</name>
</gene>
<organism evidence="1 2">
    <name type="scientific">Araneus ventricosus</name>
    <name type="common">Orbweaver spider</name>
    <name type="synonym">Epeira ventricosa</name>
    <dbReference type="NCBI Taxonomy" id="182803"/>
    <lineage>
        <taxon>Eukaryota</taxon>
        <taxon>Metazoa</taxon>
        <taxon>Ecdysozoa</taxon>
        <taxon>Arthropoda</taxon>
        <taxon>Chelicerata</taxon>
        <taxon>Arachnida</taxon>
        <taxon>Araneae</taxon>
        <taxon>Araneomorphae</taxon>
        <taxon>Entelegynae</taxon>
        <taxon>Araneoidea</taxon>
        <taxon>Araneidae</taxon>
        <taxon>Araneus</taxon>
    </lineage>
</organism>
<keyword evidence="2" id="KW-1185">Reference proteome</keyword>
<evidence type="ECO:0008006" key="3">
    <source>
        <dbReference type="Google" id="ProtNLM"/>
    </source>
</evidence>
<accession>A0A4Y2PTH2</accession>
<dbReference type="InterPro" id="IPR036397">
    <property type="entry name" value="RNaseH_sf"/>
</dbReference>
<name>A0A4Y2PTH2_ARAVE</name>
<dbReference type="PANTHER" id="PTHR46060">
    <property type="entry name" value="MARINER MOS1 TRANSPOSASE-LIKE PROTEIN"/>
    <property type="match status" value="1"/>
</dbReference>